<dbReference type="Gene3D" id="1.10.287.1350">
    <property type="match status" value="1"/>
</dbReference>
<dbReference type="SUPFAM" id="SSF46785">
    <property type="entry name" value="Winged helix' DNA-binding domain"/>
    <property type="match status" value="1"/>
</dbReference>
<organism evidence="6 7">
    <name type="scientific">Saccharothrix saharensis</name>
    <dbReference type="NCBI Taxonomy" id="571190"/>
    <lineage>
        <taxon>Bacteria</taxon>
        <taxon>Bacillati</taxon>
        <taxon>Actinomycetota</taxon>
        <taxon>Actinomycetes</taxon>
        <taxon>Pseudonocardiales</taxon>
        <taxon>Pseudonocardiaceae</taxon>
        <taxon>Saccharothrix</taxon>
    </lineage>
</organism>
<accession>A0A543J576</accession>
<evidence type="ECO:0000259" key="5">
    <source>
        <dbReference type="Pfam" id="PF08100"/>
    </source>
</evidence>
<comment type="caution">
    <text evidence="6">The sequence shown here is derived from an EMBL/GenBank/DDBJ whole genome shotgun (WGS) entry which is preliminary data.</text>
</comment>
<dbReference type="EMBL" id="VFPP01000001">
    <property type="protein sequence ID" value="TQM77976.1"/>
    <property type="molecule type" value="Genomic_DNA"/>
</dbReference>
<keyword evidence="7" id="KW-1185">Reference proteome</keyword>
<reference evidence="6 7" key="1">
    <citation type="submission" date="2019-06" db="EMBL/GenBank/DDBJ databases">
        <title>Sequencing the genomes of 1000 actinobacteria strains.</title>
        <authorList>
            <person name="Klenk H.-P."/>
        </authorList>
    </citation>
    <scope>NUCLEOTIDE SEQUENCE [LARGE SCALE GENOMIC DNA]</scope>
    <source>
        <strain evidence="6 7">DSM 45456</strain>
    </source>
</reference>
<evidence type="ECO:0000313" key="7">
    <source>
        <dbReference type="Proteomes" id="UP000316628"/>
    </source>
</evidence>
<evidence type="ECO:0000256" key="1">
    <source>
        <dbReference type="ARBA" id="ARBA00022603"/>
    </source>
</evidence>
<sequence>MTVTVSGAPGALGERDLRRLAETVAFVRDRGTGDALAAVVGGEPPACLVRHLEFGHAAVFVAAAPPSGLIGVLAGLGVDAREPGPGRVVRGRAGQELDVRVVRGAVGSREVRLLVPQEGMSEAEREAESHVAFRLGDDDAVVLRGVCATLRESGLTPDGGGYDGQDTTLYFRGTTRLAVQAPGHHADALEHHVGRPDQPRRSMLDLMTGAWRTRAVAAAAELGIADLLADGPLDTADLAARTGSHPDKLRRVLAYLAGLGVLARDGERWSLTEVGALLRGDVAGSQRDLARIYGGLFYRSFSGLEHAVRTGESGFRHVYGAQPFEHFAANPADARLFEGAMAAGTAFLGLVPGLLDLPDTGTVVDVGGGDGRLLDLVLAAGPGLRGVLFDRPHVIGAAAEVLARHGARASVVAGDFFRDPVPAGADLYLLSRIMHDWDDERCSTILRNVRAAMAEGATLAVVERPIQDDPRTLLPLAFNVHMMVNTVQGGERTTEEHRNLLAANGFELADIRELPLDMAVLVARATV</sequence>
<protein>
    <submittedName>
        <fullName evidence="6">Methyltransferase family protein</fullName>
    </submittedName>
</protein>
<feature type="domain" description="O-methyltransferase dimerisation" evidence="5">
    <location>
        <begin position="204"/>
        <end position="278"/>
    </location>
</feature>
<dbReference type="RefSeq" id="WP_141974785.1">
    <property type="nucleotide sequence ID" value="NZ_VFPP01000001.1"/>
</dbReference>
<evidence type="ECO:0000313" key="6">
    <source>
        <dbReference type="EMBL" id="TQM77976.1"/>
    </source>
</evidence>
<dbReference type="Pfam" id="PF00891">
    <property type="entry name" value="Methyltransf_2"/>
    <property type="match status" value="1"/>
</dbReference>
<dbReference type="GO" id="GO:0046983">
    <property type="term" value="F:protein dimerization activity"/>
    <property type="evidence" value="ECO:0007669"/>
    <property type="project" value="InterPro"/>
</dbReference>
<gene>
    <name evidence="6" type="ORF">FHX81_0225</name>
</gene>
<dbReference type="InterPro" id="IPR001077">
    <property type="entry name" value="COMT_C"/>
</dbReference>
<dbReference type="Gene3D" id="1.10.10.10">
    <property type="entry name" value="Winged helix-like DNA-binding domain superfamily/Winged helix DNA-binding domain"/>
    <property type="match status" value="1"/>
</dbReference>
<proteinExistence type="predicted"/>
<feature type="domain" description="O-methyltransferase C-terminal" evidence="4">
    <location>
        <begin position="301"/>
        <end position="507"/>
    </location>
</feature>
<evidence type="ECO:0000256" key="3">
    <source>
        <dbReference type="ARBA" id="ARBA00022691"/>
    </source>
</evidence>
<dbReference type="AlphaFoldDB" id="A0A543J576"/>
<dbReference type="PROSITE" id="PS51683">
    <property type="entry name" value="SAM_OMT_II"/>
    <property type="match status" value="1"/>
</dbReference>
<keyword evidence="2 6" id="KW-0808">Transferase</keyword>
<dbReference type="Proteomes" id="UP000316628">
    <property type="component" value="Unassembled WGS sequence"/>
</dbReference>
<evidence type="ECO:0000256" key="2">
    <source>
        <dbReference type="ARBA" id="ARBA00022679"/>
    </source>
</evidence>
<keyword evidence="3" id="KW-0949">S-adenosyl-L-methionine</keyword>
<name>A0A543J576_9PSEU</name>
<dbReference type="InterPro" id="IPR012967">
    <property type="entry name" value="COMT_dimerisation"/>
</dbReference>
<dbReference type="GO" id="GO:0008171">
    <property type="term" value="F:O-methyltransferase activity"/>
    <property type="evidence" value="ECO:0007669"/>
    <property type="project" value="InterPro"/>
</dbReference>
<dbReference type="InterPro" id="IPR036388">
    <property type="entry name" value="WH-like_DNA-bd_sf"/>
</dbReference>
<dbReference type="InterPro" id="IPR029063">
    <property type="entry name" value="SAM-dependent_MTases_sf"/>
</dbReference>
<dbReference type="Gene3D" id="3.40.50.150">
    <property type="entry name" value="Vaccinia Virus protein VP39"/>
    <property type="match status" value="1"/>
</dbReference>
<dbReference type="PANTHER" id="PTHR43712">
    <property type="entry name" value="PUTATIVE (AFU_ORTHOLOGUE AFUA_4G14580)-RELATED"/>
    <property type="match status" value="1"/>
</dbReference>
<dbReference type="InterPro" id="IPR016461">
    <property type="entry name" value="COMT-like"/>
</dbReference>
<dbReference type="SUPFAM" id="SSF53335">
    <property type="entry name" value="S-adenosyl-L-methionine-dependent methyltransferases"/>
    <property type="match status" value="1"/>
</dbReference>
<dbReference type="PANTHER" id="PTHR43712:SF2">
    <property type="entry name" value="O-METHYLTRANSFERASE CICE"/>
    <property type="match status" value="1"/>
</dbReference>
<keyword evidence="1 6" id="KW-0489">Methyltransferase</keyword>
<dbReference type="InterPro" id="IPR036390">
    <property type="entry name" value="WH_DNA-bd_sf"/>
</dbReference>
<dbReference type="Pfam" id="PF08100">
    <property type="entry name" value="Dimerisation"/>
    <property type="match status" value="1"/>
</dbReference>
<evidence type="ECO:0000259" key="4">
    <source>
        <dbReference type="Pfam" id="PF00891"/>
    </source>
</evidence>
<dbReference type="GO" id="GO:0032259">
    <property type="term" value="P:methylation"/>
    <property type="evidence" value="ECO:0007669"/>
    <property type="project" value="UniProtKB-KW"/>
</dbReference>
<dbReference type="OrthoDB" id="3804952at2"/>